<proteinExistence type="predicted"/>
<dbReference type="Gene3D" id="1.10.555.10">
    <property type="entry name" value="Rho GTPase activation protein"/>
    <property type="match status" value="1"/>
</dbReference>
<dbReference type="RefSeq" id="XP_009549227.1">
    <property type="nucleotide sequence ID" value="XM_009550932.1"/>
</dbReference>
<feature type="region of interest" description="Disordered" evidence="2">
    <location>
        <begin position="116"/>
        <end position="302"/>
    </location>
</feature>
<keyword evidence="1" id="KW-0343">GTPase activation</keyword>
<dbReference type="SUPFAM" id="SSF50729">
    <property type="entry name" value="PH domain-like"/>
    <property type="match status" value="1"/>
</dbReference>
<dbReference type="InterPro" id="IPR001683">
    <property type="entry name" value="PX_dom"/>
</dbReference>
<feature type="compositionally biased region" description="Polar residues" evidence="2">
    <location>
        <begin position="150"/>
        <end position="160"/>
    </location>
</feature>
<dbReference type="InterPro" id="IPR000198">
    <property type="entry name" value="RhoGAP_dom"/>
</dbReference>
<feature type="domain" description="PH" evidence="3">
    <location>
        <begin position="537"/>
        <end position="646"/>
    </location>
</feature>
<protein>
    <recommendedName>
        <fullName evidence="8">RhoGAP-domain-containing protein</fullName>
    </recommendedName>
</protein>
<dbReference type="PROSITE" id="PS50195">
    <property type="entry name" value="PX"/>
    <property type="match status" value="1"/>
</dbReference>
<dbReference type="GeneID" id="20667610"/>
<dbReference type="Pfam" id="PF00620">
    <property type="entry name" value="RhoGAP"/>
    <property type="match status" value="1"/>
</dbReference>
<dbReference type="Pfam" id="PF00169">
    <property type="entry name" value="PH"/>
    <property type="match status" value="1"/>
</dbReference>
<dbReference type="SMART" id="SM00233">
    <property type="entry name" value="PH"/>
    <property type="match status" value="1"/>
</dbReference>
<feature type="domain" description="Rho-GAP" evidence="5">
    <location>
        <begin position="920"/>
        <end position="1111"/>
    </location>
</feature>
<feature type="domain" description="PX" evidence="4">
    <location>
        <begin position="413"/>
        <end position="529"/>
    </location>
</feature>
<dbReference type="HOGENOM" id="CLU_001762_0_0_1"/>
<dbReference type="SUPFAM" id="SSF64268">
    <property type="entry name" value="PX domain"/>
    <property type="match status" value="1"/>
</dbReference>
<evidence type="ECO:0000259" key="5">
    <source>
        <dbReference type="PROSITE" id="PS50238"/>
    </source>
</evidence>
<dbReference type="Pfam" id="PF00787">
    <property type="entry name" value="PX"/>
    <property type="match status" value="1"/>
</dbReference>
<feature type="compositionally biased region" description="Basic and acidic residues" evidence="2">
    <location>
        <begin position="825"/>
        <end position="835"/>
    </location>
</feature>
<feature type="compositionally biased region" description="Low complexity" evidence="2">
    <location>
        <begin position="777"/>
        <end position="791"/>
    </location>
</feature>
<feature type="compositionally biased region" description="Low complexity" evidence="2">
    <location>
        <begin position="1244"/>
        <end position="1267"/>
    </location>
</feature>
<dbReference type="Gene3D" id="2.30.29.30">
    <property type="entry name" value="Pleckstrin-homology domain (PH domain)/Phosphotyrosine-binding domain (PTB)"/>
    <property type="match status" value="1"/>
</dbReference>
<dbReference type="GO" id="GO:0005737">
    <property type="term" value="C:cytoplasm"/>
    <property type="evidence" value="ECO:0007669"/>
    <property type="project" value="TreeGrafter"/>
</dbReference>
<dbReference type="SUPFAM" id="SSF48350">
    <property type="entry name" value="GTPase activation domain, GAP"/>
    <property type="match status" value="1"/>
</dbReference>
<dbReference type="CDD" id="cd13277">
    <property type="entry name" value="PH_Bem3"/>
    <property type="match status" value="1"/>
</dbReference>
<dbReference type="GO" id="GO:0035091">
    <property type="term" value="F:phosphatidylinositol binding"/>
    <property type="evidence" value="ECO:0007669"/>
    <property type="project" value="InterPro"/>
</dbReference>
<dbReference type="InterPro" id="IPR036871">
    <property type="entry name" value="PX_dom_sf"/>
</dbReference>
<feature type="compositionally biased region" description="Acidic residues" evidence="2">
    <location>
        <begin position="1148"/>
        <end position="1158"/>
    </location>
</feature>
<feature type="region of interest" description="Disordered" evidence="2">
    <location>
        <begin position="1"/>
        <end position="50"/>
    </location>
</feature>
<dbReference type="PROSITE" id="PS50238">
    <property type="entry name" value="RHOGAP"/>
    <property type="match status" value="1"/>
</dbReference>
<feature type="compositionally biased region" description="Polar residues" evidence="2">
    <location>
        <begin position="1167"/>
        <end position="1177"/>
    </location>
</feature>
<sequence length="1267" mass="137521">MNGTSLTPPRRPLDALSPSPSRATPSSAHRPAQPSQPPVASSTQPVSIESLLTAHAHSPNPHLAALQQALSERNNLSSQNAQLWKLIEKQRIAFAHTSKDIERLRAERDVYKGKLHALGENTDAVLKSSKEREKALRGSSSASGLRAGDKSSSATDQSPSHPRANVVRHQSDDSGVMSSASTSNTLSLPVERPHMISRDSHVSLPDEAKRYITTMTDSPLPSPRLPDQSRTNSPTRSMNSPSNAQELNADKSSLRKDFSDSEFLDMEDEEGSIDDSLNDRSAASASPADIEAEPGVSQGRGKPRVAAVEDFPLPPATAHSVDPSALLRQQQQAQVQAQVQGASHSQSSTATSSTATATDPSRYTDTPTTPTANSYNPHMSFMSNVSAITSVIPSQANQPAFRALPLLPHDLPRTRIQVAASSIRPNDRGKDVLSFVVYVDPGSAKEPWTIEKLYSDVLGLDQRVRARVGKNVGKKIANLPDGKLWRDHAPSKVDQRKAVLENYLQTLINLPVKNNDEVIAFLTSDILKGAHKPVSRDGYKEGYLTKRGKNFGGWKTRFFVLQGPVLEYYESRGGTHLGSIAITGAQIGRQQRPADRRDGDEENEYRHAFLIIESKKGAAAAHRHVLCAESDQDRDNWVEILVRYVSGVYSEEPLPMGHGSLTLNTPVRAPAPIRPRTPGYPPARVRNDDISIAHAVPLSQLPLDSTNVKLFQSSVQYDEPAQSLAGSPVRESPLSSSLPSSSPLDGAGGDFIAPVGPRANSELGHYPDLAQAHLDPRSAMGSGRSSASRAPQPSPDRARQRHAHRTSYHPSLEPVKSTPNSPHPPLEREREREPSPDPNQSQSTSRQPEMNSKVKISRPMNGAPIPAGYKFGAKDAPPDPAPSSERREKAKSRMFWGFGRPGGTEKQPTVMHVPRAVFGVSVEESLDVAQIASLPAIVFRCIQYLEEKHAEQEEGIYRLSGSSAVIKSLKDRFNNDEYWDPHAIAGLLKGFFRELPTSILTRDLHLRFLAVIDLVDPQDRIKELSSLISMLPLANYSLLRALTAHLILIVQNSNLNKMTMRNVGIVFSPTLGIPAGIFSLMLGEFNQVFNIDDDGEAGEPEWVANEQGDATVTKREQGSELSRRNSRQYSDAAADQLLGLSGRKLSAAEDDQSEDGEDLSVHDESGTETTDNDVTVESSNGSSPSPQWSPSSDTPSSHLRSRASNVAATRGLNIAVSKESRRHSRMMGLPVSPRPPQSPLNPHSSGSAGSPATTGSTPSISPMQTPK</sequence>
<dbReference type="PANTHER" id="PTHR23176">
    <property type="entry name" value="RHO/RAC/CDC GTPASE-ACTIVATING PROTEIN"/>
    <property type="match status" value="1"/>
</dbReference>
<feature type="region of interest" description="Disordered" evidence="2">
    <location>
        <begin position="1145"/>
        <end position="1267"/>
    </location>
</feature>
<dbReference type="STRING" id="747525.W4JZD9"/>
<dbReference type="KEGG" id="hir:HETIRDRAFT_155979"/>
<feature type="compositionally biased region" description="Low complexity" evidence="2">
    <location>
        <begin position="329"/>
        <end position="358"/>
    </location>
</feature>
<name>W4JZD9_HETIT</name>
<feature type="region of interest" description="Disordered" evidence="2">
    <location>
        <begin position="1106"/>
        <end position="1130"/>
    </location>
</feature>
<evidence type="ECO:0000259" key="4">
    <source>
        <dbReference type="PROSITE" id="PS50195"/>
    </source>
</evidence>
<feature type="compositionally biased region" description="Basic and acidic residues" evidence="2">
    <location>
        <begin position="1112"/>
        <end position="1123"/>
    </location>
</feature>
<feature type="compositionally biased region" description="Basic and acidic residues" evidence="2">
    <location>
        <begin position="191"/>
        <end position="210"/>
    </location>
</feature>
<evidence type="ECO:0000259" key="3">
    <source>
        <dbReference type="PROSITE" id="PS50003"/>
    </source>
</evidence>
<feature type="compositionally biased region" description="Low complexity" evidence="2">
    <location>
        <begin position="732"/>
        <end position="744"/>
    </location>
</feature>
<feature type="compositionally biased region" description="Basic and acidic residues" evidence="2">
    <location>
        <begin position="248"/>
        <end position="259"/>
    </location>
</feature>
<evidence type="ECO:0000256" key="1">
    <source>
        <dbReference type="ARBA" id="ARBA00022468"/>
    </source>
</evidence>
<dbReference type="OrthoDB" id="185175at2759"/>
<evidence type="ECO:0000313" key="7">
    <source>
        <dbReference type="Proteomes" id="UP000030671"/>
    </source>
</evidence>
<feature type="compositionally biased region" description="Low complexity" evidence="2">
    <location>
        <begin position="137"/>
        <end position="146"/>
    </location>
</feature>
<dbReference type="InterPro" id="IPR011993">
    <property type="entry name" value="PH-like_dom_sf"/>
</dbReference>
<feature type="compositionally biased region" description="Low complexity" evidence="2">
    <location>
        <begin position="1178"/>
        <end position="1198"/>
    </location>
</feature>
<evidence type="ECO:0000313" key="6">
    <source>
        <dbReference type="EMBL" id="ETW78943.1"/>
    </source>
</evidence>
<gene>
    <name evidence="6" type="ORF">HETIRDRAFT_155979</name>
</gene>
<feature type="compositionally biased region" description="Low complexity" evidence="2">
    <location>
        <begin position="15"/>
        <end position="47"/>
    </location>
</feature>
<dbReference type="GO" id="GO:0005096">
    <property type="term" value="F:GTPase activator activity"/>
    <property type="evidence" value="ECO:0007669"/>
    <property type="project" value="UniProtKB-KW"/>
</dbReference>
<organism evidence="6 7">
    <name type="scientific">Heterobasidion irregulare (strain TC 32-1)</name>
    <dbReference type="NCBI Taxonomy" id="747525"/>
    <lineage>
        <taxon>Eukaryota</taxon>
        <taxon>Fungi</taxon>
        <taxon>Dikarya</taxon>
        <taxon>Basidiomycota</taxon>
        <taxon>Agaricomycotina</taxon>
        <taxon>Agaricomycetes</taxon>
        <taxon>Russulales</taxon>
        <taxon>Bondarzewiaceae</taxon>
        <taxon>Heterobasidion</taxon>
        <taxon>Heterobasidion annosum species complex</taxon>
    </lineage>
</organism>
<feature type="region of interest" description="Disordered" evidence="2">
    <location>
        <begin position="720"/>
        <end position="889"/>
    </location>
</feature>
<dbReference type="eggNOG" id="KOG4269">
    <property type="taxonomic scope" value="Eukaryota"/>
</dbReference>
<feature type="compositionally biased region" description="Pro residues" evidence="2">
    <location>
        <begin position="672"/>
        <end position="681"/>
    </location>
</feature>
<evidence type="ECO:0000256" key="2">
    <source>
        <dbReference type="SAM" id="MobiDB-lite"/>
    </source>
</evidence>
<reference evidence="6 7" key="1">
    <citation type="journal article" date="2012" name="New Phytol.">
        <title>Insight into trade-off between wood decay and parasitism from the genome of a fungal forest pathogen.</title>
        <authorList>
            <person name="Olson A."/>
            <person name="Aerts A."/>
            <person name="Asiegbu F."/>
            <person name="Belbahri L."/>
            <person name="Bouzid O."/>
            <person name="Broberg A."/>
            <person name="Canback B."/>
            <person name="Coutinho P.M."/>
            <person name="Cullen D."/>
            <person name="Dalman K."/>
            <person name="Deflorio G."/>
            <person name="van Diepen L.T."/>
            <person name="Dunand C."/>
            <person name="Duplessis S."/>
            <person name="Durling M."/>
            <person name="Gonthier P."/>
            <person name="Grimwood J."/>
            <person name="Fossdal C.G."/>
            <person name="Hansson D."/>
            <person name="Henrissat B."/>
            <person name="Hietala A."/>
            <person name="Himmelstrand K."/>
            <person name="Hoffmeister D."/>
            <person name="Hogberg N."/>
            <person name="James T.Y."/>
            <person name="Karlsson M."/>
            <person name="Kohler A."/>
            <person name="Kues U."/>
            <person name="Lee Y.H."/>
            <person name="Lin Y.C."/>
            <person name="Lind M."/>
            <person name="Lindquist E."/>
            <person name="Lombard V."/>
            <person name="Lucas S."/>
            <person name="Lunden K."/>
            <person name="Morin E."/>
            <person name="Murat C."/>
            <person name="Park J."/>
            <person name="Raffaello T."/>
            <person name="Rouze P."/>
            <person name="Salamov A."/>
            <person name="Schmutz J."/>
            <person name="Solheim H."/>
            <person name="Stahlberg J."/>
            <person name="Velez H."/>
            <person name="de Vries R.P."/>
            <person name="Wiebenga A."/>
            <person name="Woodward S."/>
            <person name="Yakovlev I."/>
            <person name="Garbelotto M."/>
            <person name="Martin F."/>
            <person name="Grigoriev I.V."/>
            <person name="Stenlid J."/>
        </authorList>
    </citation>
    <scope>NUCLEOTIDE SEQUENCE [LARGE SCALE GENOMIC DNA]</scope>
    <source>
        <strain evidence="6 7">TC 32-1</strain>
    </source>
</reference>
<feature type="compositionally biased region" description="Polar residues" evidence="2">
    <location>
        <begin position="176"/>
        <end position="187"/>
    </location>
</feature>
<keyword evidence="7" id="KW-1185">Reference proteome</keyword>
<dbReference type="PANTHER" id="PTHR23176:SF129">
    <property type="entry name" value="RHO GTPASE ACTIVATING PROTEIN AT 16F, ISOFORM E-RELATED"/>
    <property type="match status" value="1"/>
</dbReference>
<feature type="compositionally biased region" description="Acidic residues" evidence="2">
    <location>
        <begin position="260"/>
        <end position="273"/>
    </location>
</feature>
<feature type="region of interest" description="Disordered" evidence="2">
    <location>
        <begin position="326"/>
        <end position="375"/>
    </location>
</feature>
<dbReference type="InterPro" id="IPR050729">
    <property type="entry name" value="Rho-GAP"/>
</dbReference>
<dbReference type="CDD" id="cd06093">
    <property type="entry name" value="PX_domain"/>
    <property type="match status" value="1"/>
</dbReference>
<dbReference type="SMART" id="SM00324">
    <property type="entry name" value="RhoGAP"/>
    <property type="match status" value="1"/>
</dbReference>
<dbReference type="Gene3D" id="3.30.1520.10">
    <property type="entry name" value="Phox-like domain"/>
    <property type="match status" value="1"/>
</dbReference>
<evidence type="ECO:0008006" key="8">
    <source>
        <dbReference type="Google" id="ProtNLM"/>
    </source>
</evidence>
<dbReference type="Proteomes" id="UP000030671">
    <property type="component" value="Unassembled WGS sequence"/>
</dbReference>
<dbReference type="GO" id="GO:0007165">
    <property type="term" value="P:signal transduction"/>
    <property type="evidence" value="ECO:0007669"/>
    <property type="project" value="InterPro"/>
</dbReference>
<feature type="compositionally biased region" description="Polar residues" evidence="2">
    <location>
        <begin position="359"/>
        <end position="375"/>
    </location>
</feature>
<feature type="compositionally biased region" description="Polar residues" evidence="2">
    <location>
        <begin position="839"/>
        <end position="850"/>
    </location>
</feature>
<dbReference type="AlphaFoldDB" id="W4JZD9"/>
<dbReference type="InParanoid" id="W4JZD9"/>
<dbReference type="PROSITE" id="PS50003">
    <property type="entry name" value="PH_DOMAIN"/>
    <property type="match status" value="1"/>
</dbReference>
<dbReference type="InterPro" id="IPR008936">
    <property type="entry name" value="Rho_GTPase_activation_prot"/>
</dbReference>
<dbReference type="InterPro" id="IPR001849">
    <property type="entry name" value="PH_domain"/>
</dbReference>
<dbReference type="EMBL" id="KI925461">
    <property type="protein sequence ID" value="ETW78943.1"/>
    <property type="molecule type" value="Genomic_DNA"/>
</dbReference>
<feature type="compositionally biased region" description="Polar residues" evidence="2">
    <location>
        <begin position="228"/>
        <end position="246"/>
    </location>
</feature>
<accession>W4JZD9</accession>
<feature type="region of interest" description="Disordered" evidence="2">
    <location>
        <begin position="655"/>
        <end position="685"/>
    </location>
</feature>